<dbReference type="PANTHER" id="PTHR21013:SF10">
    <property type="entry name" value="ATP SYNTHASE MITOCHONDRIAL F1 COMPLEX ASSEMBLY FACTOR 2"/>
    <property type="match status" value="1"/>
</dbReference>
<keyword evidence="5" id="KW-1185">Reference proteome</keyword>
<evidence type="ECO:0000313" key="4">
    <source>
        <dbReference type="EMBL" id="SPH16530.1"/>
    </source>
</evidence>
<dbReference type="Pfam" id="PF07542">
    <property type="entry name" value="ATP12"/>
    <property type="match status" value="1"/>
</dbReference>
<dbReference type="Gene3D" id="3.30.2180.10">
    <property type="entry name" value="ATP12-like"/>
    <property type="match status" value="1"/>
</dbReference>
<evidence type="ECO:0008006" key="6">
    <source>
        <dbReference type="Google" id="ProtNLM"/>
    </source>
</evidence>
<dbReference type="Proteomes" id="UP000244924">
    <property type="component" value="Unassembled WGS sequence"/>
</dbReference>
<sequence length="237" mass="26238">MTGWVAKRFWKEVAVEAEGKGFCVLLDARPVMSPAKAPLILPTRMMAEAMADEWRSVEGVIDPTDMPVTRAANSAIDKVAPQFAEVVRIIAEYGGTDLLCYRAEAPQELCDEQAEAWDPMLDWAASDLNAPLRATRGVVPVDQPPDSLERLFNEVCRTTPFQLAALHDLVALTGSLILGLAATRPEFQPEELWRMSRIDEVWQARLWGVDEEAAAAAALKRTGFFAAHNFWRLASAE</sequence>
<evidence type="ECO:0000313" key="5">
    <source>
        <dbReference type="Proteomes" id="UP000244924"/>
    </source>
</evidence>
<evidence type="ECO:0000256" key="1">
    <source>
        <dbReference type="ARBA" id="ARBA00008231"/>
    </source>
</evidence>
<dbReference type="InterPro" id="IPR042272">
    <property type="entry name" value="ATP12_ATP_synth-F1-assembly_N"/>
</dbReference>
<keyword evidence="2" id="KW-0809">Transit peptide</keyword>
<dbReference type="EMBL" id="OMOQ01000001">
    <property type="protein sequence ID" value="SPH16530.1"/>
    <property type="molecule type" value="Genomic_DNA"/>
</dbReference>
<dbReference type="AlphaFoldDB" id="A0A2R8B1W1"/>
<dbReference type="InterPro" id="IPR023335">
    <property type="entry name" value="ATP12_ortho_dom_sf"/>
</dbReference>
<organism evidence="4 5">
    <name type="scientific">Albidovulum aquaemixtae</name>
    <dbReference type="NCBI Taxonomy" id="1542388"/>
    <lineage>
        <taxon>Bacteria</taxon>
        <taxon>Pseudomonadati</taxon>
        <taxon>Pseudomonadota</taxon>
        <taxon>Alphaproteobacteria</taxon>
        <taxon>Rhodobacterales</taxon>
        <taxon>Paracoccaceae</taxon>
        <taxon>Albidovulum</taxon>
    </lineage>
</organism>
<dbReference type="OrthoDB" id="9797825at2"/>
<proteinExistence type="inferred from homology"/>
<dbReference type="GO" id="GO:0043461">
    <property type="term" value="P:proton-transporting ATP synthase complex assembly"/>
    <property type="evidence" value="ECO:0007669"/>
    <property type="project" value="InterPro"/>
</dbReference>
<dbReference type="SUPFAM" id="SSF160909">
    <property type="entry name" value="ATP12-like"/>
    <property type="match status" value="1"/>
</dbReference>
<name>A0A2R8B1W1_9RHOB</name>
<dbReference type="PANTHER" id="PTHR21013">
    <property type="entry name" value="ATP SYNTHASE MITOCHONDRIAL F1 COMPLEX ASSEMBLY FACTOR 2/ATP12 PROTEIN, MITOCHONDRIAL PRECURSOR"/>
    <property type="match status" value="1"/>
</dbReference>
<protein>
    <recommendedName>
        <fullName evidence="6">ATPase</fullName>
    </recommendedName>
</protein>
<reference evidence="4 5" key="1">
    <citation type="submission" date="2018-03" db="EMBL/GenBank/DDBJ databases">
        <authorList>
            <person name="Keele B.F."/>
        </authorList>
    </citation>
    <scope>NUCLEOTIDE SEQUENCE [LARGE SCALE GENOMIC DNA]</scope>
    <source>
        <strain evidence="4 5">CECT 8626</strain>
    </source>
</reference>
<comment type="similarity">
    <text evidence="1">Belongs to the ATP12 family.</text>
</comment>
<accession>A0A2R8B1W1</accession>
<dbReference type="InterPro" id="IPR011419">
    <property type="entry name" value="ATP12_ATP_synth-F1-assembly"/>
</dbReference>
<dbReference type="Gene3D" id="1.10.3580.10">
    <property type="entry name" value="ATP12 ATPase"/>
    <property type="match status" value="1"/>
</dbReference>
<keyword evidence="3" id="KW-0143">Chaperone</keyword>
<dbReference type="RefSeq" id="WP_108851072.1">
    <property type="nucleotide sequence ID" value="NZ_OMOQ01000001.1"/>
</dbReference>
<evidence type="ECO:0000256" key="2">
    <source>
        <dbReference type="ARBA" id="ARBA00022946"/>
    </source>
</evidence>
<evidence type="ECO:0000256" key="3">
    <source>
        <dbReference type="ARBA" id="ARBA00023186"/>
    </source>
</evidence>
<gene>
    <name evidence="4" type="ORF">DEA8626_00039</name>
</gene>